<name>A0A395HM24_ASPHC</name>
<proteinExistence type="predicted"/>
<gene>
    <name evidence="1" type="ORF">BO97DRAFT_193523</name>
</gene>
<organism evidence="1 2">
    <name type="scientific">Aspergillus homomorphus (strain CBS 101889)</name>
    <dbReference type="NCBI Taxonomy" id="1450537"/>
    <lineage>
        <taxon>Eukaryota</taxon>
        <taxon>Fungi</taxon>
        <taxon>Dikarya</taxon>
        <taxon>Ascomycota</taxon>
        <taxon>Pezizomycotina</taxon>
        <taxon>Eurotiomycetes</taxon>
        <taxon>Eurotiomycetidae</taxon>
        <taxon>Eurotiales</taxon>
        <taxon>Aspergillaceae</taxon>
        <taxon>Aspergillus</taxon>
        <taxon>Aspergillus subgen. Circumdati</taxon>
    </lineage>
</organism>
<keyword evidence="2" id="KW-1185">Reference proteome</keyword>
<dbReference type="GeneID" id="37194777"/>
<dbReference type="VEuPathDB" id="FungiDB:BO97DRAFT_193523"/>
<dbReference type="EMBL" id="KZ824309">
    <property type="protein sequence ID" value="RAL08897.1"/>
    <property type="molecule type" value="Genomic_DNA"/>
</dbReference>
<protein>
    <submittedName>
        <fullName evidence="1">Uncharacterized protein</fullName>
    </submittedName>
</protein>
<sequence length="153" mass="17156">MRYKGRRGKDPIPFHGLQMLNETEINPSIFQPFQHSFIMLAYLAPRDRSTTYPVIERAGQLTSGPFPSLPPSVSPASLQLLHPSDSTNKQQQPWSRWWAWFTASVAVNAEMLYPTQSIDCISLSNDFLNGRGSSISVTLLGYCPCPPTWEIAV</sequence>
<dbReference type="Proteomes" id="UP000248961">
    <property type="component" value="Unassembled WGS sequence"/>
</dbReference>
<reference evidence="1 2" key="1">
    <citation type="submission" date="2018-02" db="EMBL/GenBank/DDBJ databases">
        <title>The genomes of Aspergillus section Nigri reveals drivers in fungal speciation.</title>
        <authorList>
            <consortium name="DOE Joint Genome Institute"/>
            <person name="Vesth T.C."/>
            <person name="Nybo J."/>
            <person name="Theobald S."/>
            <person name="Brandl J."/>
            <person name="Frisvad J.C."/>
            <person name="Nielsen K.F."/>
            <person name="Lyhne E.K."/>
            <person name="Kogle M.E."/>
            <person name="Kuo A."/>
            <person name="Riley R."/>
            <person name="Clum A."/>
            <person name="Nolan M."/>
            <person name="Lipzen A."/>
            <person name="Salamov A."/>
            <person name="Henrissat B."/>
            <person name="Wiebenga A."/>
            <person name="De vries R.P."/>
            <person name="Grigoriev I.V."/>
            <person name="Mortensen U.H."/>
            <person name="Andersen M.R."/>
            <person name="Baker S.E."/>
        </authorList>
    </citation>
    <scope>NUCLEOTIDE SEQUENCE [LARGE SCALE GENOMIC DNA]</scope>
    <source>
        <strain evidence="1 2">CBS 101889</strain>
    </source>
</reference>
<evidence type="ECO:0000313" key="2">
    <source>
        <dbReference type="Proteomes" id="UP000248961"/>
    </source>
</evidence>
<dbReference type="AlphaFoldDB" id="A0A395HM24"/>
<dbReference type="RefSeq" id="XP_025548051.1">
    <property type="nucleotide sequence ID" value="XM_025690488.1"/>
</dbReference>
<evidence type="ECO:0000313" key="1">
    <source>
        <dbReference type="EMBL" id="RAL08897.1"/>
    </source>
</evidence>
<accession>A0A395HM24</accession>